<gene>
    <name evidence="2" type="ORF">FA014_01645</name>
</gene>
<proteinExistence type="predicted"/>
<sequence length="381" mass="40848">MRTRLLALADVTDAEGETWHRLADHAAEPNVYLDPRFLIPARDRGRAADGLRLLVVEDGPEWLAALAVTTKPFAPRLPLRAATTGGPFMTWHADRHHPLLRAGREVEAIGALLRGARSAGLPGLLQLQHVPLDGPVERALAAVTSADGMAVLERRREVAAFAPRVAVAVPEVPEGPGPVVDPPLAWDHMATDERRNMRRGVRGLAREAGGPLELHDVTDRPGADDDFIALQAAGWKGDAGRGGAALALDPVAERWFRAVVGGFRRDKDLRVVRLAAGGATLWTGYALRSGTAWFGFLDAYAEAHRRYSPGSVGRVASMTYLLATTDAPFFDPAFDSRYATGARIFPSTRTHVDLLVATGGPVAAAVLRAVPSARRLGLVPD</sequence>
<protein>
    <submittedName>
        <fullName evidence="2">GNAT family N-acetyltransferase</fullName>
    </submittedName>
</protein>
<evidence type="ECO:0000313" key="2">
    <source>
        <dbReference type="EMBL" id="TKR27203.1"/>
    </source>
</evidence>
<dbReference type="AlphaFoldDB" id="A0A7Z8K3I0"/>
<comment type="caution">
    <text evidence="2">The sequence shown here is derived from an EMBL/GenBank/DDBJ whole genome shotgun (WGS) entry which is preliminary data.</text>
</comment>
<evidence type="ECO:0000259" key="1">
    <source>
        <dbReference type="Pfam" id="PF13480"/>
    </source>
</evidence>
<accession>A0A7Z8K3I0</accession>
<dbReference type="RefSeq" id="WP_154727969.1">
    <property type="nucleotide sequence ID" value="NZ_SZYE01000005.1"/>
</dbReference>
<dbReference type="EMBL" id="SZYE01000005">
    <property type="protein sequence ID" value="TKR27203.1"/>
    <property type="molecule type" value="Genomic_DNA"/>
</dbReference>
<dbReference type="OrthoDB" id="4816997at2"/>
<dbReference type="InterPro" id="IPR038740">
    <property type="entry name" value="BioF2-like_GNAT_dom"/>
</dbReference>
<evidence type="ECO:0000313" key="3">
    <source>
        <dbReference type="Proteomes" id="UP000308121"/>
    </source>
</evidence>
<dbReference type="GO" id="GO:0016740">
    <property type="term" value="F:transferase activity"/>
    <property type="evidence" value="ECO:0007669"/>
    <property type="project" value="UniProtKB-KW"/>
</dbReference>
<feature type="domain" description="BioF2-like acetyltransferase" evidence="1">
    <location>
        <begin position="194"/>
        <end position="313"/>
    </location>
</feature>
<dbReference type="Pfam" id="PF13480">
    <property type="entry name" value="Acetyltransf_6"/>
    <property type="match status" value="1"/>
</dbReference>
<organism evidence="2 3">
    <name type="scientific">Cellulomonas hominis</name>
    <dbReference type="NCBI Taxonomy" id="156981"/>
    <lineage>
        <taxon>Bacteria</taxon>
        <taxon>Bacillati</taxon>
        <taxon>Actinomycetota</taxon>
        <taxon>Actinomycetes</taxon>
        <taxon>Micrococcales</taxon>
        <taxon>Cellulomonadaceae</taxon>
        <taxon>Cellulomonas</taxon>
    </lineage>
</organism>
<reference evidence="2 3" key="1">
    <citation type="submission" date="2019-05" db="EMBL/GenBank/DDBJ databases">
        <title>Genome sequence of Cellulomonas hominis strain CS1.</title>
        <authorList>
            <person name="Belmont J."/>
            <person name="Maclea K.S."/>
        </authorList>
    </citation>
    <scope>NUCLEOTIDE SEQUENCE [LARGE SCALE GENOMIC DNA]</scope>
    <source>
        <strain evidence="2 3">CS1</strain>
    </source>
</reference>
<keyword evidence="2" id="KW-0808">Transferase</keyword>
<name>A0A7Z8K3I0_9CELL</name>
<dbReference type="Proteomes" id="UP000308121">
    <property type="component" value="Unassembled WGS sequence"/>
</dbReference>